<evidence type="ECO:0000259" key="2">
    <source>
        <dbReference type="Pfam" id="PF19631"/>
    </source>
</evidence>
<reference evidence="3 4" key="1">
    <citation type="submission" date="2020-05" db="EMBL/GenBank/DDBJ databases">
        <title>MicrobeNet Type strains.</title>
        <authorList>
            <person name="Nicholson A.C."/>
        </authorList>
    </citation>
    <scope>NUCLEOTIDE SEQUENCE [LARGE SCALE GENOMIC DNA]</scope>
    <source>
        <strain evidence="3 4">JCM 3224</strain>
    </source>
</reference>
<dbReference type="AlphaFoldDB" id="A0A849CDE4"/>
<keyword evidence="4" id="KW-1185">Reference proteome</keyword>
<gene>
    <name evidence="3" type="ORF">HLB23_39370</name>
</gene>
<evidence type="ECO:0000313" key="3">
    <source>
        <dbReference type="EMBL" id="NNH75848.1"/>
    </source>
</evidence>
<sequence>MDIELGDAVAALRDQLLDAAARGTGTGLEFVVGPIELAFEVELRADAKAKFGFKAWVVSGDVEASGSRKRTQRVTMTLNPQQPGGGDVLVGRPETGSSGPGDVTGHIGR</sequence>
<dbReference type="InterPro" id="IPR045608">
    <property type="entry name" value="Trypco2"/>
</dbReference>
<evidence type="ECO:0000256" key="1">
    <source>
        <dbReference type="SAM" id="MobiDB-lite"/>
    </source>
</evidence>
<comment type="caution">
    <text evidence="3">The sequence shown here is derived from an EMBL/GenBank/DDBJ whole genome shotgun (WGS) entry which is preliminary data.</text>
</comment>
<feature type="compositionally biased region" description="Polar residues" evidence="1">
    <location>
        <begin position="73"/>
        <end position="82"/>
    </location>
</feature>
<feature type="domain" description="Trypsin-co-occurring" evidence="2">
    <location>
        <begin position="3"/>
        <end position="80"/>
    </location>
</feature>
<feature type="region of interest" description="Disordered" evidence="1">
    <location>
        <begin position="65"/>
        <end position="109"/>
    </location>
</feature>
<dbReference type="EMBL" id="JABELX010000029">
    <property type="protein sequence ID" value="NNH75848.1"/>
    <property type="molecule type" value="Genomic_DNA"/>
</dbReference>
<protein>
    <recommendedName>
        <fullName evidence="2">Trypsin-co-occurring domain-containing protein</fullName>
    </recommendedName>
</protein>
<name>A0A849CDE4_9NOCA</name>
<dbReference type="Pfam" id="PF19631">
    <property type="entry name" value="Trypco2"/>
    <property type="match status" value="1"/>
</dbReference>
<accession>A0A849CDE4</accession>
<dbReference type="Proteomes" id="UP000586827">
    <property type="component" value="Unassembled WGS sequence"/>
</dbReference>
<proteinExistence type="predicted"/>
<evidence type="ECO:0000313" key="4">
    <source>
        <dbReference type="Proteomes" id="UP000586827"/>
    </source>
</evidence>
<dbReference type="RefSeq" id="WP_170264428.1">
    <property type="nucleotide sequence ID" value="NZ_JABELX010000029.1"/>
</dbReference>
<organism evidence="3 4">
    <name type="scientific">Nocardia uniformis</name>
    <dbReference type="NCBI Taxonomy" id="53432"/>
    <lineage>
        <taxon>Bacteria</taxon>
        <taxon>Bacillati</taxon>
        <taxon>Actinomycetota</taxon>
        <taxon>Actinomycetes</taxon>
        <taxon>Mycobacteriales</taxon>
        <taxon>Nocardiaceae</taxon>
        <taxon>Nocardia</taxon>
    </lineage>
</organism>